<dbReference type="InterPro" id="IPR050129">
    <property type="entry name" value="Zn_alcohol_dh"/>
</dbReference>
<comment type="caution">
    <text evidence="7">The sequence shown here is derived from an EMBL/GenBank/DDBJ whole genome shotgun (WGS) entry which is preliminary data.</text>
</comment>
<gene>
    <name evidence="7" type="ORF">HNR75_002032</name>
</gene>
<organism evidence="7 8">
    <name type="scientific">Tolumonas osonensis</name>
    <dbReference type="NCBI Taxonomy" id="675874"/>
    <lineage>
        <taxon>Bacteria</taxon>
        <taxon>Pseudomonadati</taxon>
        <taxon>Pseudomonadota</taxon>
        <taxon>Gammaproteobacteria</taxon>
        <taxon>Aeromonadales</taxon>
        <taxon>Aeromonadaceae</taxon>
        <taxon>Tolumonas</taxon>
    </lineage>
</organism>
<dbReference type="GO" id="GO:0008868">
    <property type="term" value="F:galactitol-1-phosphate 5-dehydrogenase activity"/>
    <property type="evidence" value="ECO:0007669"/>
    <property type="project" value="UniProtKB-EC"/>
</dbReference>
<evidence type="ECO:0000259" key="5">
    <source>
        <dbReference type="Pfam" id="PF00107"/>
    </source>
</evidence>
<feature type="domain" description="Alcohol dehydrogenase-like N-terminal" evidence="6">
    <location>
        <begin position="27"/>
        <end position="134"/>
    </location>
</feature>
<dbReference type="SUPFAM" id="SSF50129">
    <property type="entry name" value="GroES-like"/>
    <property type="match status" value="1"/>
</dbReference>
<dbReference type="InterPro" id="IPR002328">
    <property type="entry name" value="ADH_Zn_CS"/>
</dbReference>
<keyword evidence="8" id="KW-1185">Reference proteome</keyword>
<keyword evidence="2 4" id="KW-0862">Zinc</keyword>
<evidence type="ECO:0000256" key="3">
    <source>
        <dbReference type="ARBA" id="ARBA00023002"/>
    </source>
</evidence>
<proteinExistence type="inferred from homology"/>
<sequence length="350" mass="38213">MMKAVLVNKDSTLTVGDIEKPSLDEINNVLVKVNYSGLCGSDIPRVFEEGAHFYPIVLGHEFSGVVESVGSNVAKYKAGDKVCCVPLKPCFDCPECQQGLYSLCKNYTFIGSRRQGGNAEYVAIPESTVYKLPEYVNLKQGAFFEPITVSLHGMLLCGGCQDKNVIILGVGTIGLLALQAAKAMGARNVIAIDLNNERLKLAKELGANIVINSGEMSPEEIFNVLNEYRFGQLILETAGVPQTVKLAIKIAGPRAQISLIGTLHKDLSLTYGEFGQILRKELEIKGSWMNYSAPYPGKEWDLAAEFFGKGQIEIEPLIQHCGNVHSYSEEVSSLNGKPMNGKILLSFEEK</sequence>
<evidence type="ECO:0000256" key="4">
    <source>
        <dbReference type="RuleBase" id="RU361277"/>
    </source>
</evidence>
<protein>
    <submittedName>
        <fullName evidence="7">Galactitol-1-phosphate 5-dehydrogenase</fullName>
        <ecNumber evidence="7">1.1.1.251</ecNumber>
    </submittedName>
</protein>
<dbReference type="SUPFAM" id="SSF51735">
    <property type="entry name" value="NAD(P)-binding Rossmann-fold domains"/>
    <property type="match status" value="1"/>
</dbReference>
<dbReference type="InterPro" id="IPR036291">
    <property type="entry name" value="NAD(P)-bd_dom_sf"/>
</dbReference>
<dbReference type="Pfam" id="PF08240">
    <property type="entry name" value="ADH_N"/>
    <property type="match status" value="1"/>
</dbReference>
<dbReference type="RefSeq" id="WP_223157856.1">
    <property type="nucleotide sequence ID" value="NZ_JACHGR010000006.1"/>
</dbReference>
<evidence type="ECO:0000256" key="2">
    <source>
        <dbReference type="ARBA" id="ARBA00022833"/>
    </source>
</evidence>
<keyword evidence="3 7" id="KW-0560">Oxidoreductase</keyword>
<reference evidence="7 8" key="1">
    <citation type="submission" date="2020-08" db="EMBL/GenBank/DDBJ databases">
        <title>Genomic Encyclopedia of Type Strains, Phase IV (KMG-IV): sequencing the most valuable type-strain genomes for metagenomic binning, comparative biology and taxonomic classification.</title>
        <authorList>
            <person name="Goeker M."/>
        </authorList>
    </citation>
    <scope>NUCLEOTIDE SEQUENCE [LARGE SCALE GENOMIC DNA]</scope>
    <source>
        <strain evidence="7 8">DSM 22975</strain>
    </source>
</reference>
<name>A0A841GNR2_9GAMM</name>
<dbReference type="PROSITE" id="PS00059">
    <property type="entry name" value="ADH_ZINC"/>
    <property type="match status" value="1"/>
</dbReference>
<comment type="cofactor">
    <cofactor evidence="4">
        <name>Zn(2+)</name>
        <dbReference type="ChEBI" id="CHEBI:29105"/>
    </cofactor>
</comment>
<feature type="domain" description="Alcohol dehydrogenase-like C-terminal" evidence="5">
    <location>
        <begin position="173"/>
        <end position="302"/>
    </location>
</feature>
<dbReference type="GO" id="GO:0008270">
    <property type="term" value="F:zinc ion binding"/>
    <property type="evidence" value="ECO:0007669"/>
    <property type="project" value="InterPro"/>
</dbReference>
<accession>A0A841GNR2</accession>
<dbReference type="Gene3D" id="3.40.50.720">
    <property type="entry name" value="NAD(P)-binding Rossmann-like Domain"/>
    <property type="match status" value="1"/>
</dbReference>
<dbReference type="PANTHER" id="PTHR43401">
    <property type="entry name" value="L-THREONINE 3-DEHYDROGENASE"/>
    <property type="match status" value="1"/>
</dbReference>
<dbReference type="PANTHER" id="PTHR43401:SF2">
    <property type="entry name" value="L-THREONINE 3-DEHYDROGENASE"/>
    <property type="match status" value="1"/>
</dbReference>
<evidence type="ECO:0000313" key="8">
    <source>
        <dbReference type="Proteomes" id="UP000585721"/>
    </source>
</evidence>
<evidence type="ECO:0000256" key="1">
    <source>
        <dbReference type="ARBA" id="ARBA00022723"/>
    </source>
</evidence>
<dbReference type="AlphaFoldDB" id="A0A841GNR2"/>
<evidence type="ECO:0000259" key="6">
    <source>
        <dbReference type="Pfam" id="PF08240"/>
    </source>
</evidence>
<evidence type="ECO:0000313" key="7">
    <source>
        <dbReference type="EMBL" id="MBB6056102.1"/>
    </source>
</evidence>
<dbReference type="InterPro" id="IPR013154">
    <property type="entry name" value="ADH-like_N"/>
</dbReference>
<dbReference type="EC" id="1.1.1.251" evidence="7"/>
<keyword evidence="1 4" id="KW-0479">Metal-binding</keyword>
<dbReference type="Pfam" id="PF00107">
    <property type="entry name" value="ADH_zinc_N"/>
    <property type="match status" value="1"/>
</dbReference>
<dbReference type="Gene3D" id="3.90.180.10">
    <property type="entry name" value="Medium-chain alcohol dehydrogenases, catalytic domain"/>
    <property type="match status" value="1"/>
</dbReference>
<dbReference type="EMBL" id="JACHGR010000006">
    <property type="protein sequence ID" value="MBB6056102.1"/>
    <property type="molecule type" value="Genomic_DNA"/>
</dbReference>
<dbReference type="InterPro" id="IPR011032">
    <property type="entry name" value="GroES-like_sf"/>
</dbReference>
<dbReference type="Proteomes" id="UP000585721">
    <property type="component" value="Unassembled WGS sequence"/>
</dbReference>
<dbReference type="CDD" id="cd08236">
    <property type="entry name" value="sugar_DH"/>
    <property type="match status" value="1"/>
</dbReference>
<dbReference type="InterPro" id="IPR013149">
    <property type="entry name" value="ADH-like_C"/>
</dbReference>
<comment type="similarity">
    <text evidence="4">Belongs to the zinc-containing alcohol dehydrogenase family.</text>
</comment>